<organism evidence="2">
    <name type="scientific">Rhizophora mucronata</name>
    <name type="common">Asiatic mangrove</name>
    <dbReference type="NCBI Taxonomy" id="61149"/>
    <lineage>
        <taxon>Eukaryota</taxon>
        <taxon>Viridiplantae</taxon>
        <taxon>Streptophyta</taxon>
        <taxon>Embryophyta</taxon>
        <taxon>Tracheophyta</taxon>
        <taxon>Spermatophyta</taxon>
        <taxon>Magnoliopsida</taxon>
        <taxon>eudicotyledons</taxon>
        <taxon>Gunneridae</taxon>
        <taxon>Pentapetalae</taxon>
        <taxon>rosids</taxon>
        <taxon>fabids</taxon>
        <taxon>Malpighiales</taxon>
        <taxon>Rhizophoraceae</taxon>
        <taxon>Rhizophora</taxon>
    </lineage>
</organism>
<proteinExistence type="predicted"/>
<name>A0A2P2NX43_RHIMU</name>
<evidence type="ECO:0000313" key="2">
    <source>
        <dbReference type="EMBL" id="MBX47025.1"/>
    </source>
</evidence>
<dbReference type="EMBL" id="GGEC01066541">
    <property type="protein sequence ID" value="MBX47025.1"/>
    <property type="molecule type" value="Transcribed_RNA"/>
</dbReference>
<sequence length="23" mass="2425">MPSHTQGISIKAKFHGSVNTVGK</sequence>
<evidence type="ECO:0000256" key="1">
    <source>
        <dbReference type="SAM" id="MobiDB-lite"/>
    </source>
</evidence>
<dbReference type="AlphaFoldDB" id="A0A2P2NX43"/>
<protein>
    <submittedName>
        <fullName evidence="2">Uncharacterized protein</fullName>
    </submittedName>
</protein>
<accession>A0A2P2NX43</accession>
<reference evidence="2" key="1">
    <citation type="submission" date="2018-02" db="EMBL/GenBank/DDBJ databases">
        <title>Rhizophora mucronata_Transcriptome.</title>
        <authorList>
            <person name="Meera S.P."/>
            <person name="Sreeshan A."/>
            <person name="Augustine A."/>
        </authorList>
    </citation>
    <scope>NUCLEOTIDE SEQUENCE</scope>
    <source>
        <tissue evidence="2">Leaf</tissue>
    </source>
</reference>
<feature type="region of interest" description="Disordered" evidence="1">
    <location>
        <begin position="1"/>
        <end position="23"/>
    </location>
</feature>